<comment type="subcellular location">
    <subcellularLocation>
        <location evidence="1 7">Cytoplasm</location>
    </subcellularLocation>
</comment>
<dbReference type="Gene3D" id="2.120.10.60">
    <property type="entry name" value="Tricorn protease N-terminal domain"/>
    <property type="match status" value="1"/>
</dbReference>
<dbReference type="PATRIC" id="fig|1481663.12.peg.3003"/>
<comment type="function">
    <text evidence="7">Degrades oligopeptides.</text>
</comment>
<dbReference type="InterPro" id="IPR011659">
    <property type="entry name" value="WD40"/>
</dbReference>
<evidence type="ECO:0000256" key="7">
    <source>
        <dbReference type="PIRNR" id="PIRNR036421"/>
    </source>
</evidence>
<dbReference type="InterPro" id="IPR036034">
    <property type="entry name" value="PDZ_sf"/>
</dbReference>
<dbReference type="Gene3D" id="3.90.226.10">
    <property type="entry name" value="2-enoyl-CoA Hydratase, Chain A, domain 1"/>
    <property type="match status" value="1"/>
</dbReference>
<keyword evidence="3 7" id="KW-0963">Cytoplasm</keyword>
<dbReference type="Gene3D" id="3.30.750.44">
    <property type="match status" value="1"/>
</dbReference>
<evidence type="ECO:0000256" key="1">
    <source>
        <dbReference type="ARBA" id="ARBA00004496"/>
    </source>
</evidence>
<dbReference type="InterPro" id="IPR001478">
    <property type="entry name" value="PDZ"/>
</dbReference>
<name>A0A0Q0Q2G0_VIBMT</name>
<feature type="active site" description="Nucleophile" evidence="8">
    <location>
        <position position="989"/>
    </location>
</feature>
<accession>A0A0Q0Q2G0</accession>
<dbReference type="CDD" id="cd07562">
    <property type="entry name" value="Peptidase_S41_TRI"/>
    <property type="match status" value="1"/>
</dbReference>
<keyword evidence="4 7" id="KW-0645">Protease</keyword>
<dbReference type="OrthoDB" id="9758793at2"/>
<evidence type="ECO:0000313" key="12">
    <source>
        <dbReference type="EMBL" id="KQB03600.1"/>
    </source>
</evidence>
<feature type="active site" description="Charge relay system" evidence="8">
    <location>
        <position position="1046"/>
    </location>
</feature>
<evidence type="ECO:0000256" key="2">
    <source>
        <dbReference type="ARBA" id="ARBA00008524"/>
    </source>
</evidence>
<dbReference type="PROSITE" id="PS50106">
    <property type="entry name" value="PDZ"/>
    <property type="match status" value="1"/>
</dbReference>
<protein>
    <recommendedName>
        <fullName evidence="7">Tricorn protease homolog</fullName>
        <ecNumber evidence="7">3.4.21.-</ecNumber>
    </recommendedName>
</protein>
<dbReference type="InterPro" id="IPR011042">
    <property type="entry name" value="6-blade_b-propeller_TolB-like"/>
</dbReference>
<keyword evidence="10" id="KW-0732">Signal</keyword>
<dbReference type="GO" id="GO:0005737">
    <property type="term" value="C:cytoplasm"/>
    <property type="evidence" value="ECO:0007669"/>
    <property type="project" value="UniProtKB-SubCell"/>
</dbReference>
<dbReference type="EC" id="3.4.21.-" evidence="7"/>
<dbReference type="PROSITE" id="PS51257">
    <property type="entry name" value="PROKAR_LIPOPROTEIN"/>
    <property type="match status" value="1"/>
</dbReference>
<evidence type="ECO:0000256" key="3">
    <source>
        <dbReference type="ARBA" id="ARBA00022490"/>
    </source>
</evidence>
<evidence type="ECO:0000256" key="6">
    <source>
        <dbReference type="ARBA" id="ARBA00022825"/>
    </source>
</evidence>
<dbReference type="Pfam" id="PF14684">
    <property type="entry name" value="Tricorn_C1"/>
    <property type="match status" value="1"/>
</dbReference>
<dbReference type="PANTHER" id="PTHR43253:SF1">
    <property type="entry name" value="TRICORN PROTEASE HOMOLOG 2-RELATED"/>
    <property type="match status" value="1"/>
</dbReference>
<reference evidence="12 13" key="1">
    <citation type="journal article" date="2015" name="Genome Biol. Evol.">
        <title>The Dynamics of Genetic Interactions between Vibrio metoecus and Vibrio cholerae, Two Close Relatives Co-Occurring in the Environment.</title>
        <authorList>
            <person name="Orata F.D."/>
            <person name="Kirchberger P.C."/>
            <person name="Meheust R."/>
            <person name="Barlow E.J."/>
            <person name="Tarr C.L."/>
            <person name="Boucher Y."/>
        </authorList>
    </citation>
    <scope>NUCLEOTIDE SEQUENCE [LARGE SCALE GENOMIC DNA]</scope>
    <source>
        <strain evidence="12 13">YB5B04</strain>
    </source>
</reference>
<evidence type="ECO:0000256" key="4">
    <source>
        <dbReference type="ARBA" id="ARBA00022670"/>
    </source>
</evidence>
<dbReference type="GO" id="GO:0006508">
    <property type="term" value="P:proteolysis"/>
    <property type="evidence" value="ECO:0007669"/>
    <property type="project" value="UniProtKB-UniRule"/>
</dbReference>
<dbReference type="SUPFAM" id="SSF50156">
    <property type="entry name" value="PDZ domain-like"/>
    <property type="match status" value="1"/>
</dbReference>
<comment type="similarity">
    <text evidence="2 7">Belongs to the peptidase S41B family.</text>
</comment>
<dbReference type="Pfam" id="PF07676">
    <property type="entry name" value="PD40"/>
    <property type="match status" value="1"/>
</dbReference>
<dbReference type="InterPro" id="IPR012393">
    <property type="entry name" value="Tricorn_protease"/>
</dbReference>
<dbReference type="Gene3D" id="2.30.42.10">
    <property type="match status" value="1"/>
</dbReference>
<dbReference type="Proteomes" id="UP000050491">
    <property type="component" value="Unassembled WGS sequence"/>
</dbReference>
<dbReference type="PIRSF" id="PIRSF036421">
    <property type="entry name" value="Tricorn_protease"/>
    <property type="match status" value="1"/>
</dbReference>
<comment type="caution">
    <text evidence="12">The sequence shown here is derived from an EMBL/GenBank/DDBJ whole genome shotgun (WGS) entry which is preliminary data.</text>
</comment>
<feature type="active site" description="Charge relay system" evidence="8">
    <location>
        <position position="771"/>
    </location>
</feature>
<dbReference type="Pfam" id="PF03572">
    <property type="entry name" value="Peptidase_S41"/>
    <property type="match status" value="1"/>
</dbReference>
<dbReference type="Gene3D" id="2.120.10.30">
    <property type="entry name" value="TolB, C-terminal domain"/>
    <property type="match status" value="2"/>
</dbReference>
<gene>
    <name evidence="12" type="ORF">XV92_02520</name>
</gene>
<evidence type="ECO:0000313" key="13">
    <source>
        <dbReference type="Proteomes" id="UP000050491"/>
    </source>
</evidence>
<evidence type="ECO:0000256" key="9">
    <source>
        <dbReference type="PIRSR" id="PIRSR036421-3"/>
    </source>
</evidence>
<feature type="chain" id="PRO_5006183113" description="Tricorn protease homolog" evidence="10">
    <location>
        <begin position="29"/>
        <end position="1085"/>
    </location>
</feature>
<dbReference type="GO" id="GO:0008236">
    <property type="term" value="F:serine-type peptidase activity"/>
    <property type="evidence" value="ECO:0007669"/>
    <property type="project" value="UniProtKB-UniRule"/>
</dbReference>
<dbReference type="Pfam" id="PF00595">
    <property type="entry name" value="PDZ"/>
    <property type="match status" value="1"/>
</dbReference>
<feature type="site" description="Transition state stabilizer; via amide nitrogen" evidence="9">
    <location>
        <position position="990"/>
    </location>
</feature>
<dbReference type="Pfam" id="PF26549">
    <property type="entry name" value="Tricorn_N"/>
    <property type="match status" value="1"/>
</dbReference>
<dbReference type="SMART" id="SM00245">
    <property type="entry name" value="TSPc"/>
    <property type="match status" value="1"/>
</dbReference>
<dbReference type="EMBL" id="LBGP01000005">
    <property type="protein sequence ID" value="KQB03600.1"/>
    <property type="molecule type" value="Genomic_DNA"/>
</dbReference>
<feature type="domain" description="PDZ" evidence="11">
    <location>
        <begin position="789"/>
        <end position="836"/>
    </location>
</feature>
<keyword evidence="6 7" id="KW-0720">Serine protease</keyword>
<dbReference type="SUPFAM" id="SSF69304">
    <property type="entry name" value="Tricorn protease N-terminal domain"/>
    <property type="match status" value="2"/>
</dbReference>
<organism evidence="12 13">
    <name type="scientific">Vibrio metoecus</name>
    <dbReference type="NCBI Taxonomy" id="1481663"/>
    <lineage>
        <taxon>Bacteria</taxon>
        <taxon>Pseudomonadati</taxon>
        <taxon>Pseudomonadota</taxon>
        <taxon>Gammaproteobacteria</taxon>
        <taxon>Vibrionales</taxon>
        <taxon>Vibrionaceae</taxon>
        <taxon>Vibrio</taxon>
    </lineage>
</organism>
<dbReference type="AlphaFoldDB" id="A0A0Q0Q2G0"/>
<dbReference type="InterPro" id="IPR029045">
    <property type="entry name" value="ClpP/crotonase-like_dom_sf"/>
</dbReference>
<evidence type="ECO:0000259" key="11">
    <source>
        <dbReference type="PROSITE" id="PS50106"/>
    </source>
</evidence>
<dbReference type="SUPFAM" id="SSF52096">
    <property type="entry name" value="ClpP/crotonase"/>
    <property type="match status" value="1"/>
</dbReference>
<evidence type="ECO:0000256" key="8">
    <source>
        <dbReference type="PIRSR" id="PIRSR036421-1"/>
    </source>
</evidence>
<dbReference type="PANTHER" id="PTHR43253">
    <property type="entry name" value="TRICORN PROTEASE HOMOLOG 2-RELATED"/>
    <property type="match status" value="1"/>
</dbReference>
<sequence length="1085" mass="121590">MPLPRFTLRSALLLALFMNAPMVGIACANQQLEPSYSHPTWLRDIALSPNGQQIAFTYAGQIWLVPAQGGEAIALTESGVYSEMPVWSPDSQSLAFSANRYGEGDVFILAVQGGESRRLTYHGAKDTPYAFSADGTQLYFASRRLGDDKADANVKQGSFTAQLYSIPVTGGRERMVLPIAVSDLAVSPTQRDILYTNQPSDEQPWRKGAISDATRDIWRWSPQTGQHVQLTSFRGEDRNPVWGADGSSMYYLSERGGSFNVWQQRFDGSEPVAITAHEKLPVRFLSASLQGDLVYGFDGEIWRLQAGAKQPQKVAVSIRRSAMPDGRHSVNFNHETTEMVVSPSSPEVAIIARGDVYVVSLLSGLTKRITDTPEAERNITFSSDGYRLIYASERGGSWDIYQSYVNDGGKSFSTSLDIVEEPVLTATEDLTQPLYSPDRKRIAYRENSNTLKVYDIEQDKTYTLLDAQTLYSYIDSDLDYQWSPDSQYLVTRDRAAFNSDVQLLKFDGSEAPINLSNSGFSESAPQFSVDGQWVYWLTDAKGLRDIDDLPVQFDVYGVALNRQAKFNFGKTAEQQWLDDEQAADHELNDRESVPITATMVESQGLKLRTMRMTPTSLDIIFKHLTRDNHHLIIAHRVGDSVQIAQIDLGSGEMMTLFSRFSEDAMLLAMAEDDESLLIIGEHGIENLNVVTRETEFVRYEANAYFDFRAEVAYLFEHAWRLTQSKFYDPQMHGVDWAGYGERYRKHLPSIRTYSDFAELLSEMVGELNVSHTGASFTASNPSWEEPASLGLYYDDRYRGKGIRVKSVLPGSPADTYQSPIKAGAIIYSVNGKEISDQQDIHRFLNFTQGKLTRLSVLAPGEEKAQNFTLVPIGLDEESELLYQQWVEQRRALVEKLSGGRLGYVHLAAMDAASFERMQNDMFGRERDKLGLVVDVRFNAGGWLHDQIMEILSGTRHSSLQTRDGYVVSSFPERRWAKPSIMLANADSYSDGSIVPYFYQREGLGKLVGERVPGTGTAVIWEQQQEPGLIYGVPQLGLKDDQGRWFENQEIVPDILVYNDPESIVAGEDRQLSAAVEALLIEIDSQ</sequence>
<keyword evidence="5 7" id="KW-0378">Hydrolase</keyword>
<proteinExistence type="inferred from homology"/>
<evidence type="ECO:0000256" key="5">
    <source>
        <dbReference type="ARBA" id="ARBA00022801"/>
    </source>
</evidence>
<evidence type="ECO:0000256" key="10">
    <source>
        <dbReference type="SAM" id="SignalP"/>
    </source>
</evidence>
<dbReference type="InterPro" id="IPR005151">
    <property type="entry name" value="Tail-specific_protease"/>
</dbReference>
<dbReference type="InterPro" id="IPR028204">
    <property type="entry name" value="Tricorn_C1"/>
</dbReference>
<feature type="signal peptide" evidence="10">
    <location>
        <begin position="1"/>
        <end position="28"/>
    </location>
</feature>